<feature type="chain" id="PRO_5016791301" evidence="3">
    <location>
        <begin position="22"/>
        <end position="565"/>
    </location>
</feature>
<organism evidence="5 6">
    <name type="scientific">Salinimonas sediminis</name>
    <dbReference type="NCBI Taxonomy" id="2303538"/>
    <lineage>
        <taxon>Bacteria</taxon>
        <taxon>Pseudomonadati</taxon>
        <taxon>Pseudomonadota</taxon>
        <taxon>Gammaproteobacteria</taxon>
        <taxon>Alteromonadales</taxon>
        <taxon>Alteromonadaceae</taxon>
        <taxon>Alteromonas/Salinimonas group</taxon>
        <taxon>Salinimonas</taxon>
    </lineage>
</organism>
<evidence type="ECO:0000313" key="5">
    <source>
        <dbReference type="EMBL" id="AXR05902.1"/>
    </source>
</evidence>
<evidence type="ECO:0000256" key="3">
    <source>
        <dbReference type="SAM" id="SignalP"/>
    </source>
</evidence>
<dbReference type="PANTHER" id="PTHR40940">
    <property type="entry name" value="PROTEIN BATD-RELATED"/>
    <property type="match status" value="1"/>
</dbReference>
<name>A0A346NK45_9ALTE</name>
<dbReference type="InterPro" id="IPR025738">
    <property type="entry name" value="BatD"/>
</dbReference>
<dbReference type="PANTHER" id="PTHR40940:SF1">
    <property type="entry name" value="PROTEIN BATD"/>
    <property type="match status" value="1"/>
</dbReference>
<dbReference type="AlphaFoldDB" id="A0A346NK45"/>
<keyword evidence="3" id="KW-0732">Signal</keyword>
<accession>A0A346NK45</accession>
<dbReference type="KEGG" id="salm:D0Y50_05625"/>
<dbReference type="Pfam" id="PF25607">
    <property type="entry name" value="DUF7939"/>
    <property type="match status" value="1"/>
</dbReference>
<keyword evidence="2" id="KW-0472">Membrane</keyword>
<feature type="domain" description="DUF7939" evidence="4">
    <location>
        <begin position="466"/>
        <end position="546"/>
    </location>
</feature>
<evidence type="ECO:0000259" key="4">
    <source>
        <dbReference type="Pfam" id="PF25607"/>
    </source>
</evidence>
<dbReference type="Pfam" id="PF13584">
    <property type="entry name" value="BatD"/>
    <property type="match status" value="2"/>
</dbReference>
<feature type="signal peptide" evidence="3">
    <location>
        <begin position="1"/>
        <end position="21"/>
    </location>
</feature>
<sequence>MVMRQLLLLMIGGWLSLSASADVDSVIAQIDKNPVMVDEAIRLTVSASGDPSRDAFDSSALLNDFVVGRTSISSRTSIVNGSRSETTTWTTTLFPRQEGRFTIPPFTIEGQQTRPIEVQVIPVVKNDDGSQPARDFYVTTHVDTSEVYLNQQIRYTVKLFLATDIERGSLQAPQLKQAQISQLGDDIRTTEIVNGKRYQVIERNFAVVPQRSGEFVLRGPVFTGEVLAPNTNQRFGFFNRTQTVNRLGPDITLTVKPQPQDLDYHWLPSEFVDINEEWPESATFTVGEPVTRTVTLTAMGVVEEQLPSFPQNYPPGFKIYPDQSRTATVDKDNTLIAQRVESVAVIPTKAGRYVLPEITIPWFNVLTGETEYASLPARSIEVAPDTGQTAAVGNSSAAPATPTPQPAEPLAPEAPTPAPATNMWLWVVTALWLVTLIGLIAVILYYRRRPTGAPASASISQHQREPQAWHNLLAAVKARDIGKTQPALTQWLHQLEVEGQPLQRAADNALTAPLQPHIDVMLASVYSTSQAHWDNQPLLHSLTIVREQYLKNQQVKQQPLPALYS</sequence>
<feature type="transmembrane region" description="Helical" evidence="2">
    <location>
        <begin position="423"/>
        <end position="446"/>
    </location>
</feature>
<dbReference type="Proteomes" id="UP000262073">
    <property type="component" value="Chromosome"/>
</dbReference>
<gene>
    <name evidence="5" type="ORF">D0Y50_05625</name>
</gene>
<dbReference type="EMBL" id="CP031769">
    <property type="protein sequence ID" value="AXR05902.1"/>
    <property type="molecule type" value="Genomic_DNA"/>
</dbReference>
<feature type="compositionally biased region" description="Polar residues" evidence="1">
    <location>
        <begin position="386"/>
        <end position="396"/>
    </location>
</feature>
<evidence type="ECO:0000313" key="6">
    <source>
        <dbReference type="Proteomes" id="UP000262073"/>
    </source>
</evidence>
<dbReference type="OrthoDB" id="5293418at2"/>
<reference evidence="5 6" key="1">
    <citation type="submission" date="2018-08" db="EMBL/GenBank/DDBJ databases">
        <title>Salinimonas sediminis sp. nov., a piezophilic bacterium isolated from a deep-sea sediment sample from the New Britain Trench.</title>
        <authorList>
            <person name="Cao J."/>
        </authorList>
    </citation>
    <scope>NUCLEOTIDE SEQUENCE [LARGE SCALE GENOMIC DNA]</scope>
    <source>
        <strain evidence="5 6">N102</strain>
    </source>
</reference>
<feature type="region of interest" description="Disordered" evidence="1">
    <location>
        <begin position="385"/>
        <end position="415"/>
    </location>
</feature>
<keyword evidence="2" id="KW-1133">Transmembrane helix</keyword>
<dbReference type="InterPro" id="IPR057699">
    <property type="entry name" value="DUF7939"/>
</dbReference>
<keyword evidence="2" id="KW-0812">Transmembrane</keyword>
<evidence type="ECO:0000256" key="2">
    <source>
        <dbReference type="SAM" id="Phobius"/>
    </source>
</evidence>
<evidence type="ECO:0000256" key="1">
    <source>
        <dbReference type="SAM" id="MobiDB-lite"/>
    </source>
</evidence>
<protein>
    <submittedName>
        <fullName evidence="5">Protein BatD</fullName>
    </submittedName>
</protein>
<keyword evidence="6" id="KW-1185">Reference proteome</keyword>
<feature type="compositionally biased region" description="Pro residues" evidence="1">
    <location>
        <begin position="401"/>
        <end position="415"/>
    </location>
</feature>
<proteinExistence type="predicted"/>